<dbReference type="AlphaFoldDB" id="A0A379QWK4"/>
<sequence>MPVLLGIPALIRFVGWIVVTFFTQYFMKFLTMGLGRIVLAVSLFLALIIGLNGLIVAMLKDLAVVLPGDFYDAMSLMMPRNALPCIYAVLSLKTAVFIYDVKNKLIGYLDWKKT</sequence>
<keyword evidence="3" id="KW-1043">Host membrane</keyword>
<evidence type="ECO:0000256" key="3">
    <source>
        <dbReference type="ARBA" id="ARBA00022870"/>
    </source>
</evidence>
<feature type="transmembrane region" description="Helical" evidence="6">
    <location>
        <begin position="79"/>
        <end position="99"/>
    </location>
</feature>
<keyword evidence="5 6" id="KW-0472">Membrane</keyword>
<accession>A0A379QWK4</accession>
<evidence type="ECO:0008006" key="9">
    <source>
        <dbReference type="Google" id="ProtNLM"/>
    </source>
</evidence>
<dbReference type="EMBL" id="UGWQ01000001">
    <property type="protein sequence ID" value="SUF69069.1"/>
    <property type="molecule type" value="Genomic_DNA"/>
</dbReference>
<dbReference type="Pfam" id="PF17537">
    <property type="entry name" value="DUF5455"/>
    <property type="match status" value="1"/>
</dbReference>
<keyword evidence="2 6" id="KW-0812">Transmembrane</keyword>
<dbReference type="Proteomes" id="UP000254332">
    <property type="component" value="Unassembled WGS sequence"/>
</dbReference>
<feature type="transmembrane region" description="Helical" evidence="6">
    <location>
        <begin position="38"/>
        <end position="59"/>
    </location>
</feature>
<evidence type="ECO:0000313" key="7">
    <source>
        <dbReference type="EMBL" id="SUF69069.1"/>
    </source>
</evidence>
<dbReference type="InterPro" id="IPR035210">
    <property type="entry name" value="DUF5455"/>
</dbReference>
<evidence type="ECO:0000256" key="1">
    <source>
        <dbReference type="ARBA" id="ARBA00004551"/>
    </source>
</evidence>
<protein>
    <recommendedName>
        <fullName evidence="9">Phage coat protein</fullName>
    </recommendedName>
</protein>
<reference evidence="7 8" key="1">
    <citation type="submission" date="2018-06" db="EMBL/GenBank/DDBJ databases">
        <authorList>
            <consortium name="Pathogen Informatics"/>
            <person name="Doyle S."/>
        </authorList>
    </citation>
    <scope>NUCLEOTIDE SEQUENCE [LARGE SCALE GENOMIC DNA]</scope>
    <source>
        <strain evidence="7 8">NCTC10718</strain>
    </source>
</reference>
<feature type="transmembrane region" description="Helical" evidence="6">
    <location>
        <begin position="6"/>
        <end position="26"/>
    </location>
</feature>
<evidence type="ECO:0000256" key="5">
    <source>
        <dbReference type="ARBA" id="ARBA00023136"/>
    </source>
</evidence>
<evidence type="ECO:0000256" key="6">
    <source>
        <dbReference type="SAM" id="Phobius"/>
    </source>
</evidence>
<keyword evidence="4 6" id="KW-1133">Transmembrane helix</keyword>
<evidence type="ECO:0000256" key="4">
    <source>
        <dbReference type="ARBA" id="ARBA00022989"/>
    </source>
</evidence>
<gene>
    <name evidence="7" type="ORF">NCTC10718_01824</name>
</gene>
<proteinExistence type="predicted"/>
<comment type="subcellular location">
    <subcellularLocation>
        <location evidence="1">Host membrane</location>
    </subcellularLocation>
</comment>
<organism evidence="7 8">
    <name type="scientific">Salmonella enterica</name>
    <name type="common">Salmonella choleraesuis</name>
    <dbReference type="NCBI Taxonomy" id="28901"/>
    <lineage>
        <taxon>Bacteria</taxon>
        <taxon>Pseudomonadati</taxon>
        <taxon>Pseudomonadota</taxon>
        <taxon>Gammaproteobacteria</taxon>
        <taxon>Enterobacterales</taxon>
        <taxon>Enterobacteriaceae</taxon>
        <taxon>Salmonella</taxon>
    </lineage>
</organism>
<evidence type="ECO:0000313" key="8">
    <source>
        <dbReference type="Proteomes" id="UP000254332"/>
    </source>
</evidence>
<name>A0A379QWK4_SALER</name>
<dbReference type="GO" id="GO:0033644">
    <property type="term" value="C:host cell membrane"/>
    <property type="evidence" value="ECO:0007669"/>
    <property type="project" value="UniProtKB-SubCell"/>
</dbReference>
<evidence type="ECO:0000256" key="2">
    <source>
        <dbReference type="ARBA" id="ARBA00022692"/>
    </source>
</evidence>